<feature type="domain" description="DDH" evidence="6">
    <location>
        <begin position="84"/>
        <end position="232"/>
    </location>
</feature>
<dbReference type="InterPro" id="IPR004610">
    <property type="entry name" value="RecJ"/>
</dbReference>
<evidence type="ECO:0000259" key="7">
    <source>
        <dbReference type="Pfam" id="PF02272"/>
    </source>
</evidence>
<dbReference type="Gene3D" id="3.90.1640.30">
    <property type="match status" value="1"/>
</dbReference>
<keyword evidence="10" id="KW-1185">Reference proteome</keyword>
<protein>
    <recommendedName>
        <fullName evidence="2">Single-stranded-DNA-specific exonuclease RecJ</fullName>
    </recommendedName>
</protein>
<evidence type="ECO:0000259" key="6">
    <source>
        <dbReference type="Pfam" id="PF01368"/>
    </source>
</evidence>
<evidence type="ECO:0000313" key="9">
    <source>
        <dbReference type="EMBL" id="MBM7620166.1"/>
    </source>
</evidence>
<dbReference type="Pfam" id="PF17768">
    <property type="entry name" value="RecJ_OB"/>
    <property type="match status" value="1"/>
</dbReference>
<dbReference type="Gene3D" id="3.10.310.30">
    <property type="match status" value="1"/>
</dbReference>
<evidence type="ECO:0000256" key="3">
    <source>
        <dbReference type="ARBA" id="ARBA00022722"/>
    </source>
</evidence>
<dbReference type="InterPro" id="IPR041122">
    <property type="entry name" value="RecJ_OB"/>
</dbReference>
<dbReference type="Proteomes" id="UP000737402">
    <property type="component" value="Unassembled WGS sequence"/>
</dbReference>
<dbReference type="InterPro" id="IPR003156">
    <property type="entry name" value="DHHA1_dom"/>
</dbReference>
<dbReference type="SUPFAM" id="SSF64182">
    <property type="entry name" value="DHH phosphoesterases"/>
    <property type="match status" value="1"/>
</dbReference>
<evidence type="ECO:0000313" key="10">
    <source>
        <dbReference type="Proteomes" id="UP000737402"/>
    </source>
</evidence>
<keyword evidence="5 9" id="KW-0269">Exonuclease</keyword>
<gene>
    <name evidence="9" type="ORF">JOC95_002019</name>
</gene>
<feature type="domain" description="DHHA1" evidence="7">
    <location>
        <begin position="351"/>
        <end position="440"/>
    </location>
</feature>
<dbReference type="Pfam" id="PF01368">
    <property type="entry name" value="DHH"/>
    <property type="match status" value="1"/>
</dbReference>
<keyword evidence="4 9" id="KW-0378">Hydrolase</keyword>
<feature type="domain" description="RecJ OB" evidence="8">
    <location>
        <begin position="456"/>
        <end position="525"/>
    </location>
</feature>
<evidence type="ECO:0000256" key="2">
    <source>
        <dbReference type="ARBA" id="ARBA00019841"/>
    </source>
</evidence>
<dbReference type="RefSeq" id="WP_239582828.1">
    <property type="nucleotide sequence ID" value="NZ_JAFBED010000004.1"/>
</dbReference>
<name>A0ABS2NZV6_9BACI</name>
<evidence type="ECO:0000256" key="1">
    <source>
        <dbReference type="ARBA" id="ARBA00005915"/>
    </source>
</evidence>
<dbReference type="NCBIfam" id="TIGR00644">
    <property type="entry name" value="recJ"/>
    <property type="match status" value="1"/>
</dbReference>
<reference evidence="9 10" key="1">
    <citation type="submission" date="2021-01" db="EMBL/GenBank/DDBJ databases">
        <title>Genomic Encyclopedia of Type Strains, Phase IV (KMG-IV): sequencing the most valuable type-strain genomes for metagenomic binning, comparative biology and taxonomic classification.</title>
        <authorList>
            <person name="Goeker M."/>
        </authorList>
    </citation>
    <scope>NUCLEOTIDE SEQUENCE [LARGE SCALE GENOMIC DNA]</scope>
    <source>
        <strain evidence="9 10">DSM 25879</strain>
    </source>
</reference>
<dbReference type="InterPro" id="IPR001667">
    <property type="entry name" value="DDH_dom"/>
</dbReference>
<accession>A0ABS2NZV6</accession>
<dbReference type="PANTHER" id="PTHR30255">
    <property type="entry name" value="SINGLE-STRANDED-DNA-SPECIFIC EXONUCLEASE RECJ"/>
    <property type="match status" value="1"/>
</dbReference>
<evidence type="ECO:0000256" key="4">
    <source>
        <dbReference type="ARBA" id="ARBA00022801"/>
    </source>
</evidence>
<keyword evidence="3" id="KW-0540">Nuclease</keyword>
<comment type="similarity">
    <text evidence="1">Belongs to the RecJ family.</text>
</comment>
<dbReference type="PANTHER" id="PTHR30255:SF2">
    <property type="entry name" value="SINGLE-STRANDED-DNA-SPECIFIC EXONUCLEASE RECJ"/>
    <property type="match status" value="1"/>
</dbReference>
<dbReference type="InterPro" id="IPR051673">
    <property type="entry name" value="SSDNA_exonuclease_RecJ"/>
</dbReference>
<organism evidence="9 10">
    <name type="scientific">Sutcliffiella tianshenii</name>
    <dbReference type="NCBI Taxonomy" id="1463404"/>
    <lineage>
        <taxon>Bacteria</taxon>
        <taxon>Bacillati</taxon>
        <taxon>Bacillota</taxon>
        <taxon>Bacilli</taxon>
        <taxon>Bacillales</taxon>
        <taxon>Bacillaceae</taxon>
        <taxon>Sutcliffiella</taxon>
    </lineage>
</organism>
<evidence type="ECO:0000256" key="5">
    <source>
        <dbReference type="ARBA" id="ARBA00022839"/>
    </source>
</evidence>
<dbReference type="InterPro" id="IPR038763">
    <property type="entry name" value="DHH_sf"/>
</dbReference>
<sequence length="561" mass="63691">MTWKQLDEFTIEKHPNFAKLMYLSRRYNITPTMMHYLFLYGIESEQELAKFIYPTVNNFHDPFMLNDLRQAITRVIRAIKKRENILIFGDYDCDGITSTTIMYKGIKKFGGNVQFRLPLRSEGYGLSQTTIDELHDSISLIITVDNGSSAHQAMTAAKKKGIDVIVTDHHEILGEHPDCHSFINPKRSDSTYPFDSLSGAGVAFKFIQALYIAANLPWEKHFTDYIELATLGTIADLMPLMNENRTICWFGIKKMNSCPSKVFKTLYKLLKVSTVDSSTLGFVVGPVFNSCGRIDDPNKAVEMILGPDEELEGKLRDLIQLNKLRQKITLDQFDKIDKKIIDNKWHEQRVIAVCDEFHEGIIGIIASRIAEKYKKPAIVITKQGVGSARSVNGTSFSIVNVIDRCKSYLIKYGGHQAAAGLSLSFDKYSFEELNRAIQEAATQEAFHEPIKTFLCTIPISEFPKELFYDLHLLEPFGMGFPKPIFLSPPITKFSAEQFGKESQHLKLQIKDKTVLAFSKGNLLPLVNSTLTEILYVPNNIGRMDFLLNDIRLCQNKLKEII</sequence>
<evidence type="ECO:0000259" key="8">
    <source>
        <dbReference type="Pfam" id="PF17768"/>
    </source>
</evidence>
<dbReference type="EMBL" id="JAFBED010000004">
    <property type="protein sequence ID" value="MBM7620166.1"/>
    <property type="molecule type" value="Genomic_DNA"/>
</dbReference>
<comment type="caution">
    <text evidence="9">The sequence shown here is derived from an EMBL/GenBank/DDBJ whole genome shotgun (WGS) entry which is preliminary data.</text>
</comment>
<dbReference type="Pfam" id="PF02272">
    <property type="entry name" value="DHHA1"/>
    <property type="match status" value="1"/>
</dbReference>
<dbReference type="GO" id="GO:0004527">
    <property type="term" value="F:exonuclease activity"/>
    <property type="evidence" value="ECO:0007669"/>
    <property type="project" value="UniProtKB-KW"/>
</dbReference>
<proteinExistence type="inferred from homology"/>